<accession>A0ABD3SVC4</accession>
<protein>
    <recommendedName>
        <fullName evidence="3">Alkyl transferase</fullName>
        <ecNumber evidence="3">2.5.1.-</ecNumber>
    </recommendedName>
</protein>
<dbReference type="InterPro" id="IPR001441">
    <property type="entry name" value="UPP_synth-like"/>
</dbReference>
<comment type="cofactor">
    <cofactor evidence="1">
        <name>Mg(2+)</name>
        <dbReference type="ChEBI" id="CHEBI:18420"/>
    </cofactor>
</comment>
<name>A0ABD3SVC4_9LAMI</name>
<dbReference type="NCBIfam" id="TIGR00055">
    <property type="entry name" value="uppS"/>
    <property type="match status" value="1"/>
</dbReference>
<dbReference type="GO" id="GO:0000287">
    <property type="term" value="F:magnesium ion binding"/>
    <property type="evidence" value="ECO:0007669"/>
    <property type="project" value="UniProtKB-ARBA"/>
</dbReference>
<dbReference type="GO" id="GO:0005737">
    <property type="term" value="C:cytoplasm"/>
    <property type="evidence" value="ECO:0007669"/>
    <property type="project" value="UniProtKB-ARBA"/>
</dbReference>
<reference evidence="4 5" key="1">
    <citation type="submission" date="2024-12" db="EMBL/GenBank/DDBJ databases">
        <title>The unique morphological basis and parallel evolutionary history of personate flowers in Penstemon.</title>
        <authorList>
            <person name="Depatie T.H."/>
            <person name="Wessinger C.A."/>
        </authorList>
    </citation>
    <scope>NUCLEOTIDE SEQUENCE [LARGE SCALE GENOMIC DNA]</scope>
    <source>
        <strain evidence="4">WTNN_2</strain>
        <tissue evidence="4">Leaf</tissue>
    </source>
</reference>
<dbReference type="SUPFAM" id="SSF64005">
    <property type="entry name" value="Undecaprenyl diphosphate synthase"/>
    <property type="match status" value="1"/>
</dbReference>
<gene>
    <name evidence="4" type="ORF">ACJIZ3_017374</name>
</gene>
<dbReference type="EC" id="2.5.1.-" evidence="3"/>
<evidence type="ECO:0000256" key="3">
    <source>
        <dbReference type="RuleBase" id="RU363018"/>
    </source>
</evidence>
<organism evidence="4 5">
    <name type="scientific">Penstemon smallii</name>
    <dbReference type="NCBI Taxonomy" id="265156"/>
    <lineage>
        <taxon>Eukaryota</taxon>
        <taxon>Viridiplantae</taxon>
        <taxon>Streptophyta</taxon>
        <taxon>Embryophyta</taxon>
        <taxon>Tracheophyta</taxon>
        <taxon>Spermatophyta</taxon>
        <taxon>Magnoliopsida</taxon>
        <taxon>eudicotyledons</taxon>
        <taxon>Gunneridae</taxon>
        <taxon>Pentapetalae</taxon>
        <taxon>asterids</taxon>
        <taxon>lamiids</taxon>
        <taxon>Lamiales</taxon>
        <taxon>Plantaginaceae</taxon>
        <taxon>Cheloneae</taxon>
        <taxon>Penstemon</taxon>
    </lineage>
</organism>
<dbReference type="Pfam" id="PF01255">
    <property type="entry name" value="Prenyltransf"/>
    <property type="match status" value="1"/>
</dbReference>
<proteinExistence type="inferred from homology"/>
<dbReference type="PANTHER" id="PTHR10291">
    <property type="entry name" value="DEHYDRODOLICHYL DIPHOSPHATE SYNTHASE FAMILY MEMBER"/>
    <property type="match status" value="1"/>
</dbReference>
<keyword evidence="5" id="KW-1185">Reference proteome</keyword>
<dbReference type="InterPro" id="IPR018520">
    <property type="entry name" value="UPP_synth-like_CS"/>
</dbReference>
<dbReference type="GO" id="GO:0004659">
    <property type="term" value="F:prenyltransferase activity"/>
    <property type="evidence" value="ECO:0007669"/>
    <property type="project" value="UniProtKB-ARBA"/>
</dbReference>
<evidence type="ECO:0000313" key="5">
    <source>
        <dbReference type="Proteomes" id="UP001634393"/>
    </source>
</evidence>
<dbReference type="Gene3D" id="3.40.1180.10">
    <property type="entry name" value="Decaprenyl diphosphate synthase-like"/>
    <property type="match status" value="2"/>
</dbReference>
<dbReference type="CDD" id="cd00475">
    <property type="entry name" value="Cis_IPPS"/>
    <property type="match status" value="1"/>
</dbReference>
<evidence type="ECO:0000313" key="4">
    <source>
        <dbReference type="EMBL" id="KAL3828572.1"/>
    </source>
</evidence>
<dbReference type="EMBL" id="JBJXBP010000005">
    <property type="protein sequence ID" value="KAL3828572.1"/>
    <property type="molecule type" value="Genomic_DNA"/>
</dbReference>
<dbReference type="Proteomes" id="UP001634393">
    <property type="component" value="Unassembled WGS sequence"/>
</dbReference>
<keyword evidence="2 3" id="KW-0808">Transferase</keyword>
<comment type="similarity">
    <text evidence="3">Belongs to the UPP synthase family.</text>
</comment>
<comment type="caution">
    <text evidence="4">The sequence shown here is derived from an EMBL/GenBank/DDBJ whole genome shotgun (WGS) entry which is preliminary data.</text>
</comment>
<sequence>MAGEVVLKESQRSSSSLPKGLEAELMPKHVALIADGNRRWAKERGLSVELGHRGGKYALMELSSYFQLKIGIDPRCNMRISCIGDRSKLPESLSQVMNSVEEKTKCNKGLHLIFALNYSGRYDIIQATKTIARKVEDGIIKNEDINESLFENELFTNCSKFSAPDLVIRTSGEQRISNFMLWQLAYSELIFSHKKFPEFEEQDYVDALISFQKRDRRFGGK</sequence>
<evidence type="ECO:0000256" key="2">
    <source>
        <dbReference type="ARBA" id="ARBA00022679"/>
    </source>
</evidence>
<dbReference type="InterPro" id="IPR036424">
    <property type="entry name" value="UPP_synth-like_sf"/>
</dbReference>
<dbReference type="PROSITE" id="PS01066">
    <property type="entry name" value="UPP_SYNTHASE"/>
    <property type="match status" value="1"/>
</dbReference>
<dbReference type="PANTHER" id="PTHR10291:SF0">
    <property type="entry name" value="DEHYDRODOLICHYL DIPHOSPHATE SYNTHASE 2"/>
    <property type="match status" value="1"/>
</dbReference>
<dbReference type="AlphaFoldDB" id="A0ABD3SVC4"/>
<evidence type="ECO:0000256" key="1">
    <source>
        <dbReference type="ARBA" id="ARBA00001946"/>
    </source>
</evidence>